<dbReference type="Pfam" id="PF14687">
    <property type="entry name" value="DUF4460"/>
    <property type="match status" value="1"/>
</dbReference>
<reference evidence="2 3" key="2">
    <citation type="journal article" date="2013" name="PLoS ONE">
        <title>Whole genome mapping and re-organization of the nuclear and mitochondrial genomes of Babesia microti isolates.</title>
        <authorList>
            <person name="Cornillot E."/>
            <person name="Dassouli A."/>
            <person name="Garg A."/>
            <person name="Pachikara N."/>
            <person name="Randazzo S."/>
            <person name="Depoix D."/>
            <person name="Carcy B."/>
            <person name="Delbecq S."/>
            <person name="Frutos R."/>
            <person name="Silva J.C."/>
            <person name="Sutton R."/>
            <person name="Krause P.J."/>
            <person name="Mamoun C.B."/>
        </authorList>
    </citation>
    <scope>NUCLEOTIDE SEQUENCE [LARGE SCALE GENOMIC DNA]</scope>
    <source>
        <strain evidence="2 3">RI</strain>
    </source>
</reference>
<dbReference type="AlphaFoldDB" id="A0A1R4AAW0"/>
<dbReference type="InterPro" id="IPR027986">
    <property type="entry name" value="TCAIM"/>
</dbReference>
<accession>A0A1R4AAW0</accession>
<reference evidence="2 3" key="3">
    <citation type="journal article" date="2016" name="Sci. Rep.">
        <title>Genome-wide diversity and gene expression profiling of Babesia microti isolates identify polymorphic genes that mediate host-pathogen interactions.</title>
        <authorList>
            <person name="Silva J.C."/>
            <person name="Cornillot E."/>
            <person name="McCracken C."/>
            <person name="Usmani-Brown S."/>
            <person name="Dwivedi A."/>
            <person name="Ifeonu O.O."/>
            <person name="Crabtree J."/>
            <person name="Gotia H.T."/>
            <person name="Virji A.Z."/>
            <person name="Reynes C."/>
            <person name="Colinge J."/>
            <person name="Kumar V."/>
            <person name="Lawres L."/>
            <person name="Pazzi J.E."/>
            <person name="Pablo J.V."/>
            <person name="Hung C."/>
            <person name="Brancato J."/>
            <person name="Kumari P."/>
            <person name="Orvis J."/>
            <person name="Tretina K."/>
            <person name="Chibucos M."/>
            <person name="Ott S."/>
            <person name="Sadzewicz L."/>
            <person name="Sengamalay N."/>
            <person name="Shetty A.C."/>
            <person name="Su Q."/>
            <person name="Tallon L."/>
            <person name="Fraser C.M."/>
            <person name="Frutos R."/>
            <person name="Molina D.M."/>
            <person name="Krause P.J."/>
            <person name="Ben Mamoun C."/>
        </authorList>
    </citation>
    <scope>NUCLEOTIDE SEQUENCE [LARGE SCALE GENOMIC DNA]</scope>
    <source>
        <strain evidence="2 3">RI</strain>
    </source>
</reference>
<dbReference type="PANTHER" id="PTHR31596:SF1">
    <property type="entry name" value="T-CELL ACTIVATION INHIBITOR, MITOCHONDRIAL"/>
    <property type="match status" value="1"/>
</dbReference>
<dbReference type="KEGG" id="bmic:BMR1_02g03786"/>
<gene>
    <name evidence="2" type="ORF">BMR1_02g03786</name>
</gene>
<protein>
    <recommendedName>
        <fullName evidence="1">DUF4460 domain-containing protein</fullName>
    </recommendedName>
</protein>
<dbReference type="EMBL" id="FO082872">
    <property type="protein sequence ID" value="SJK86139.1"/>
    <property type="molecule type" value="Genomic_DNA"/>
</dbReference>
<evidence type="ECO:0000259" key="1">
    <source>
        <dbReference type="Pfam" id="PF14687"/>
    </source>
</evidence>
<dbReference type="GO" id="GO:0005739">
    <property type="term" value="C:mitochondrion"/>
    <property type="evidence" value="ECO:0007669"/>
    <property type="project" value="TreeGrafter"/>
</dbReference>
<dbReference type="VEuPathDB" id="PiroplasmaDB:BMR1_02g03786"/>
<dbReference type="Proteomes" id="UP000002899">
    <property type="component" value="Chromosome II"/>
</dbReference>
<feature type="domain" description="DUF4460" evidence="1">
    <location>
        <begin position="7"/>
        <end position="72"/>
    </location>
</feature>
<evidence type="ECO:0000313" key="2">
    <source>
        <dbReference type="EMBL" id="SJK86139.1"/>
    </source>
</evidence>
<dbReference type="GeneID" id="24424541"/>
<sequence>MSGFVNIRRRISSFYKTIHPDTTTNFPETARNINSKSLCELNSYIDIFRHGFRCGFVSKKLNFFKPYVTATGKTLGNRIQPIAITLPSIPPEPTDFDLVRAAERLVNNINTALNERSGPFKPLCQSIELPESQNDGKHTMSKLLENEMINEAMLATNFLDNKLLYEINFFFNGIKQQHFKNDSKRSLMFKRAKLEIKKRVSQLIENEYDFLSAGMNLNCLFLKNKLTETEKEIAMENISGKNLDDCDLWLLKNVWHALHNLNPKIPVLIDITDSSYTYSSKYGYIQIPCNFKLMTLIEFLELNLDEIAFIRNNLKF</sequence>
<organism evidence="2 3">
    <name type="scientific">Babesia microti (strain RI)</name>
    <dbReference type="NCBI Taxonomy" id="1133968"/>
    <lineage>
        <taxon>Eukaryota</taxon>
        <taxon>Sar</taxon>
        <taxon>Alveolata</taxon>
        <taxon>Apicomplexa</taxon>
        <taxon>Aconoidasida</taxon>
        <taxon>Piroplasmida</taxon>
        <taxon>Babesiidae</taxon>
        <taxon>Babesia</taxon>
    </lineage>
</organism>
<dbReference type="RefSeq" id="XP_021338333.1">
    <property type="nucleotide sequence ID" value="XM_021481727.1"/>
</dbReference>
<dbReference type="PANTHER" id="PTHR31596">
    <property type="entry name" value="T-CELL ACTIVATION INHIBITOR, MITOCHONDRIAL"/>
    <property type="match status" value="1"/>
</dbReference>
<evidence type="ECO:0000313" key="3">
    <source>
        <dbReference type="Proteomes" id="UP000002899"/>
    </source>
</evidence>
<reference evidence="2 3" key="1">
    <citation type="journal article" date="2012" name="Nucleic Acids Res.">
        <title>Sequencing of the smallest Apicomplexan genome from the human pathogen Babesia microti.</title>
        <authorList>
            <person name="Cornillot E."/>
            <person name="Hadj-Kaddour K."/>
            <person name="Dassouli A."/>
            <person name="Noel B."/>
            <person name="Ranwez V."/>
            <person name="Vacherie B."/>
            <person name="Augagneur Y."/>
            <person name="Bres V."/>
            <person name="Duclos A."/>
            <person name="Randazzo S."/>
            <person name="Carcy B."/>
            <person name="Debierre-Grockiego F."/>
            <person name="Delbecq S."/>
            <person name="Moubri-Menage K."/>
            <person name="Shams-Eldin H."/>
            <person name="Usmani-Brown S."/>
            <person name="Bringaud F."/>
            <person name="Wincker P."/>
            <person name="Vivares C.P."/>
            <person name="Schwarz R.T."/>
            <person name="Schetters T.P."/>
            <person name="Krause P.J."/>
            <person name="Gorenflot A."/>
            <person name="Berry V."/>
            <person name="Barbe V."/>
            <person name="Ben Mamoun C."/>
        </authorList>
    </citation>
    <scope>NUCLEOTIDE SEQUENCE [LARGE SCALE GENOMIC DNA]</scope>
    <source>
        <strain evidence="2 3">RI</strain>
    </source>
</reference>
<name>A0A1R4AAW0_BABMR</name>
<dbReference type="OrthoDB" id="423408at2759"/>
<dbReference type="InterPro" id="IPR028031">
    <property type="entry name" value="DUF4460"/>
</dbReference>
<keyword evidence="3" id="KW-1185">Reference proteome</keyword>
<proteinExistence type="predicted"/>